<sequence>MSNSVHGHDVMALMVAQGAAIIKPELISLMGQQFGLSARYHTCSAVDLSAEALLQLLTHKGKLLDTPQGIELAAGKQCDH</sequence>
<reference evidence="1 2" key="1">
    <citation type="submission" date="2018-06" db="EMBL/GenBank/DDBJ databases">
        <authorList>
            <consortium name="Pathogen Informatics"/>
            <person name="Doyle S."/>
        </authorList>
    </citation>
    <scope>NUCLEOTIDE SEQUENCE [LARGE SCALE GENOMIC DNA]</scope>
    <source>
        <strain evidence="1 2">NCTC10736</strain>
    </source>
</reference>
<dbReference type="Proteomes" id="UP000255061">
    <property type="component" value="Unassembled WGS sequence"/>
</dbReference>
<gene>
    <name evidence="1" type="ORF">NCTC10736_00710</name>
</gene>
<accession>A0A379ZL68</accession>
<dbReference type="InterPro" id="IPR019620">
    <property type="entry name" value="Metal-bd_prot_put"/>
</dbReference>
<dbReference type="RefSeq" id="WP_115405466.1">
    <property type="nucleotide sequence ID" value="NZ_BPFE01000033.1"/>
</dbReference>
<organism evidence="1 2">
    <name type="scientific">Shewanella morhuae</name>
    <dbReference type="NCBI Taxonomy" id="365591"/>
    <lineage>
        <taxon>Bacteria</taxon>
        <taxon>Pseudomonadati</taxon>
        <taxon>Pseudomonadota</taxon>
        <taxon>Gammaproteobacteria</taxon>
        <taxon>Alteromonadales</taxon>
        <taxon>Shewanellaceae</taxon>
        <taxon>Shewanella</taxon>
    </lineage>
</organism>
<evidence type="ECO:0000313" key="2">
    <source>
        <dbReference type="Proteomes" id="UP000255061"/>
    </source>
</evidence>
<evidence type="ECO:0000313" key="1">
    <source>
        <dbReference type="EMBL" id="SUI64041.1"/>
    </source>
</evidence>
<dbReference type="NCBIfam" id="TIGR03853">
    <property type="entry name" value="matur_matur"/>
    <property type="match status" value="1"/>
</dbReference>
<dbReference type="AlphaFoldDB" id="A0A379ZL68"/>
<dbReference type="Pfam" id="PF10678">
    <property type="entry name" value="DUF2492"/>
    <property type="match status" value="1"/>
</dbReference>
<name>A0A379ZL68_9GAMM</name>
<proteinExistence type="predicted"/>
<protein>
    <submittedName>
        <fullName evidence="1">Putative metal-binding protein</fullName>
    </submittedName>
</protein>
<dbReference type="EMBL" id="UGYV01000001">
    <property type="protein sequence ID" value="SUI64041.1"/>
    <property type="molecule type" value="Genomic_DNA"/>
</dbReference>